<accession>A0ABT2MK99</accession>
<evidence type="ECO:0000313" key="3">
    <source>
        <dbReference type="Proteomes" id="UP001525890"/>
    </source>
</evidence>
<dbReference type="RefSeq" id="WP_368004887.1">
    <property type="nucleotide sequence ID" value="NZ_JAMXFF010000002.1"/>
</dbReference>
<feature type="domain" description="HTH cro/C1-type" evidence="1">
    <location>
        <begin position="21"/>
        <end position="50"/>
    </location>
</feature>
<name>A0ABT2MK99_9CYAN</name>
<dbReference type="Gene3D" id="1.10.260.40">
    <property type="entry name" value="lambda repressor-like DNA-binding domains"/>
    <property type="match status" value="1"/>
</dbReference>
<keyword evidence="3" id="KW-1185">Reference proteome</keyword>
<dbReference type="InterPro" id="IPR010982">
    <property type="entry name" value="Lambda_DNA-bd_dom_sf"/>
</dbReference>
<dbReference type="EMBL" id="JAMXFF010000002">
    <property type="protein sequence ID" value="MCT7965178.1"/>
    <property type="molecule type" value="Genomic_DNA"/>
</dbReference>
<comment type="caution">
    <text evidence="2">The sequence shown here is derived from an EMBL/GenBank/DDBJ whole genome shotgun (WGS) entry which is preliminary data.</text>
</comment>
<dbReference type="InterPro" id="IPR001387">
    <property type="entry name" value="Cro/C1-type_HTH"/>
</dbReference>
<organism evidence="2 3">
    <name type="scientific">Laspinema palackyanum D2a</name>
    <dbReference type="NCBI Taxonomy" id="2953684"/>
    <lineage>
        <taxon>Bacteria</taxon>
        <taxon>Bacillati</taxon>
        <taxon>Cyanobacteriota</taxon>
        <taxon>Cyanophyceae</taxon>
        <taxon>Oscillatoriophycideae</taxon>
        <taxon>Oscillatoriales</taxon>
        <taxon>Laspinemataceae</taxon>
        <taxon>Laspinema</taxon>
        <taxon>Laspinema palackyanum</taxon>
    </lineage>
</organism>
<dbReference type="Proteomes" id="UP001525890">
    <property type="component" value="Unassembled WGS sequence"/>
</dbReference>
<dbReference type="Pfam" id="PF01381">
    <property type="entry name" value="HTH_3"/>
    <property type="match status" value="1"/>
</dbReference>
<reference evidence="2 3" key="1">
    <citation type="journal article" date="2022" name="Front. Microbiol.">
        <title>High genomic differentiation and limited gene flow indicate recent cryptic speciation within the genus Laspinema (cyanobacteria).</title>
        <authorList>
            <person name="Stanojkovic A."/>
            <person name="Skoupy S."/>
            <person name="Skaloud P."/>
            <person name="Dvorak P."/>
        </authorList>
    </citation>
    <scope>NUCLEOTIDE SEQUENCE [LARGE SCALE GENOMIC DNA]</scope>
    <source>
        <strain evidence="2 3">D2a</strain>
    </source>
</reference>
<dbReference type="SUPFAM" id="SSF47413">
    <property type="entry name" value="lambda repressor-like DNA-binding domains"/>
    <property type="match status" value="1"/>
</dbReference>
<protein>
    <submittedName>
        <fullName evidence="2">Helix-turn-helix transcriptional regulator</fullName>
    </submittedName>
</protein>
<dbReference type="CDD" id="cd00093">
    <property type="entry name" value="HTH_XRE"/>
    <property type="match status" value="1"/>
</dbReference>
<evidence type="ECO:0000259" key="1">
    <source>
        <dbReference type="Pfam" id="PF01381"/>
    </source>
</evidence>
<gene>
    <name evidence="2" type="ORF">NG799_02370</name>
</gene>
<evidence type="ECO:0000313" key="2">
    <source>
        <dbReference type="EMBL" id="MCT7965178.1"/>
    </source>
</evidence>
<proteinExistence type="predicted"/>
<sequence>MTDYSTPPELNPVDLWHQTDKTQEELAEIFDVHPTTFARWCNGSRKPSLAYRRRAAELAQQLLSRQ</sequence>